<keyword evidence="3" id="KW-1185">Reference proteome</keyword>
<feature type="compositionally biased region" description="Polar residues" evidence="1">
    <location>
        <begin position="27"/>
        <end position="47"/>
    </location>
</feature>
<protein>
    <submittedName>
        <fullName evidence="2">Uncharacterized protein</fullName>
    </submittedName>
</protein>
<evidence type="ECO:0000256" key="1">
    <source>
        <dbReference type="SAM" id="MobiDB-lite"/>
    </source>
</evidence>
<sequence>MAHKYYLEVAKKKTQDKNRNLKPCVMHTTSPQNTTYGSKPKPRSNNQISRSLLAPKSSCGMSNGVPLVDHSRNSSSFSDSKHFVCSTCQKCVFNTNHDDCITKFLEEVNSQAKVQSPRSRNNIKHAKRIPNVNKPERRISKGYRFSPNKSFAVHEKPKTPRSCLRWKPTGRIFKISGLRWIPTGKMFTDSTTKVDSEPPNGLNDDITNPYE</sequence>
<dbReference type="EMBL" id="BQNB010014836">
    <property type="protein sequence ID" value="GJT32966.1"/>
    <property type="molecule type" value="Genomic_DNA"/>
</dbReference>
<dbReference type="Proteomes" id="UP001151760">
    <property type="component" value="Unassembled WGS sequence"/>
</dbReference>
<reference evidence="2" key="2">
    <citation type="submission" date="2022-01" db="EMBL/GenBank/DDBJ databases">
        <authorList>
            <person name="Yamashiro T."/>
            <person name="Shiraishi A."/>
            <person name="Satake H."/>
            <person name="Nakayama K."/>
        </authorList>
    </citation>
    <scope>NUCLEOTIDE SEQUENCE</scope>
</reference>
<evidence type="ECO:0000313" key="2">
    <source>
        <dbReference type="EMBL" id="GJT32966.1"/>
    </source>
</evidence>
<feature type="region of interest" description="Disordered" evidence="1">
    <location>
        <begin position="17"/>
        <end position="47"/>
    </location>
</feature>
<feature type="region of interest" description="Disordered" evidence="1">
    <location>
        <begin position="188"/>
        <end position="211"/>
    </location>
</feature>
<organism evidence="2 3">
    <name type="scientific">Tanacetum coccineum</name>
    <dbReference type="NCBI Taxonomy" id="301880"/>
    <lineage>
        <taxon>Eukaryota</taxon>
        <taxon>Viridiplantae</taxon>
        <taxon>Streptophyta</taxon>
        <taxon>Embryophyta</taxon>
        <taxon>Tracheophyta</taxon>
        <taxon>Spermatophyta</taxon>
        <taxon>Magnoliopsida</taxon>
        <taxon>eudicotyledons</taxon>
        <taxon>Gunneridae</taxon>
        <taxon>Pentapetalae</taxon>
        <taxon>asterids</taxon>
        <taxon>campanulids</taxon>
        <taxon>Asterales</taxon>
        <taxon>Asteraceae</taxon>
        <taxon>Asteroideae</taxon>
        <taxon>Anthemideae</taxon>
        <taxon>Anthemidinae</taxon>
        <taxon>Tanacetum</taxon>
    </lineage>
</organism>
<comment type="caution">
    <text evidence="2">The sequence shown here is derived from an EMBL/GenBank/DDBJ whole genome shotgun (WGS) entry which is preliminary data.</text>
</comment>
<reference evidence="2" key="1">
    <citation type="journal article" date="2022" name="Int. J. Mol. Sci.">
        <title>Draft Genome of Tanacetum Coccineum: Genomic Comparison of Closely Related Tanacetum-Family Plants.</title>
        <authorList>
            <person name="Yamashiro T."/>
            <person name="Shiraishi A."/>
            <person name="Nakayama K."/>
            <person name="Satake H."/>
        </authorList>
    </citation>
    <scope>NUCLEOTIDE SEQUENCE</scope>
</reference>
<evidence type="ECO:0000313" key="3">
    <source>
        <dbReference type="Proteomes" id="UP001151760"/>
    </source>
</evidence>
<name>A0ABQ5D103_9ASTR</name>
<proteinExistence type="predicted"/>
<accession>A0ABQ5D103</accession>
<gene>
    <name evidence="2" type="ORF">Tco_0923385</name>
</gene>